<keyword evidence="2" id="KW-1185">Reference proteome</keyword>
<evidence type="ECO:0000313" key="1">
    <source>
        <dbReference type="EMBL" id="KAF6404977.1"/>
    </source>
</evidence>
<accession>A0A7J8C2C1</accession>
<comment type="caution">
    <text evidence="1">The sequence shown here is derived from an EMBL/GenBank/DDBJ whole genome shotgun (WGS) entry which is preliminary data.</text>
</comment>
<reference evidence="1 2" key="1">
    <citation type="journal article" date="2020" name="Nature">
        <title>Six reference-quality genomes reveal evolution of bat adaptations.</title>
        <authorList>
            <person name="Jebb D."/>
            <person name="Huang Z."/>
            <person name="Pippel M."/>
            <person name="Hughes G.M."/>
            <person name="Lavrichenko K."/>
            <person name="Devanna P."/>
            <person name="Winkler S."/>
            <person name="Jermiin L.S."/>
            <person name="Skirmuntt E.C."/>
            <person name="Katzourakis A."/>
            <person name="Burkitt-Gray L."/>
            <person name="Ray D.A."/>
            <person name="Sullivan K.A.M."/>
            <person name="Roscito J.G."/>
            <person name="Kirilenko B.M."/>
            <person name="Davalos L.M."/>
            <person name="Corthals A.P."/>
            <person name="Power M.L."/>
            <person name="Jones G."/>
            <person name="Ransome R.D."/>
            <person name="Dechmann D.K.N."/>
            <person name="Locatelli A.G."/>
            <person name="Puechmaille S.J."/>
            <person name="Fedrigo O."/>
            <person name="Jarvis E.D."/>
            <person name="Hiller M."/>
            <person name="Vernes S.C."/>
            <person name="Myers E.W."/>
            <person name="Teeling E.C."/>
        </authorList>
    </citation>
    <scope>NUCLEOTIDE SEQUENCE [LARGE SCALE GENOMIC DNA]</scope>
    <source>
        <strain evidence="1">MRouAeg1</strain>
        <tissue evidence="1">Muscle</tissue>
    </source>
</reference>
<evidence type="ECO:0000313" key="2">
    <source>
        <dbReference type="Proteomes" id="UP000593571"/>
    </source>
</evidence>
<name>A0A7J8C2C1_ROUAE</name>
<dbReference type="Proteomes" id="UP000593571">
    <property type="component" value="Unassembled WGS sequence"/>
</dbReference>
<proteinExistence type="predicted"/>
<organism evidence="1 2">
    <name type="scientific">Rousettus aegyptiacus</name>
    <name type="common">Egyptian fruit bat</name>
    <name type="synonym">Pteropus aegyptiacus</name>
    <dbReference type="NCBI Taxonomy" id="9407"/>
    <lineage>
        <taxon>Eukaryota</taxon>
        <taxon>Metazoa</taxon>
        <taxon>Chordata</taxon>
        <taxon>Craniata</taxon>
        <taxon>Vertebrata</taxon>
        <taxon>Euteleostomi</taxon>
        <taxon>Mammalia</taxon>
        <taxon>Eutheria</taxon>
        <taxon>Laurasiatheria</taxon>
        <taxon>Chiroptera</taxon>
        <taxon>Yinpterochiroptera</taxon>
        <taxon>Pteropodoidea</taxon>
        <taxon>Pteropodidae</taxon>
        <taxon>Rousettinae</taxon>
        <taxon>Rousettus</taxon>
    </lineage>
</organism>
<dbReference type="AlphaFoldDB" id="A0A7J8C2C1"/>
<sequence>MRRVGLQISRMCSKRSCEHAARWRPPTSQEESPQNEIYLARTLSWASHPPELIVLNVVENRLRMGKAEAGRVFLNPKCIKETAKLILWSLLDLASWQLSSVWAQTNSYKKTSTGLDVSDVNGDKPFIQRWDLMQAPRTRLWCTSWLWTRNCVLTCVEQLNEGVCGQQDGTQALRGFRRT</sequence>
<protein>
    <submittedName>
        <fullName evidence="1">Uncharacterized protein</fullName>
    </submittedName>
</protein>
<dbReference type="EMBL" id="JACASE010000015">
    <property type="protein sequence ID" value="KAF6404977.1"/>
    <property type="molecule type" value="Genomic_DNA"/>
</dbReference>
<gene>
    <name evidence="1" type="ORF">HJG63_009306</name>
</gene>